<dbReference type="Proteomes" id="UP000295371">
    <property type="component" value="Unassembled WGS sequence"/>
</dbReference>
<feature type="transmembrane region" description="Helical" evidence="2">
    <location>
        <begin position="101"/>
        <end position="122"/>
    </location>
</feature>
<evidence type="ECO:0000256" key="1">
    <source>
        <dbReference type="SAM" id="MobiDB-lite"/>
    </source>
</evidence>
<keyword evidence="2" id="KW-1133">Transmembrane helix</keyword>
<protein>
    <submittedName>
        <fullName evidence="3">Uncharacterized protein DUF3618</fullName>
    </submittedName>
</protein>
<organism evidence="3 4">
    <name type="scientific">Naumannella halotolerans</name>
    <dbReference type="NCBI Taxonomy" id="993414"/>
    <lineage>
        <taxon>Bacteria</taxon>
        <taxon>Bacillati</taxon>
        <taxon>Actinomycetota</taxon>
        <taxon>Actinomycetes</taxon>
        <taxon>Propionibacteriales</taxon>
        <taxon>Propionibacteriaceae</taxon>
        <taxon>Naumannella</taxon>
    </lineage>
</organism>
<keyword evidence="2" id="KW-0472">Membrane</keyword>
<evidence type="ECO:0000313" key="3">
    <source>
        <dbReference type="EMBL" id="TDT34070.1"/>
    </source>
</evidence>
<dbReference type="AlphaFoldDB" id="A0A4R7J981"/>
<accession>A0A4R7J981</accession>
<dbReference type="OrthoDB" id="5149496at2"/>
<comment type="caution">
    <text evidence="3">The sequence shown here is derived from an EMBL/GenBank/DDBJ whole genome shotgun (WGS) entry which is preliminary data.</text>
</comment>
<reference evidence="3 4" key="1">
    <citation type="submission" date="2019-03" db="EMBL/GenBank/DDBJ databases">
        <title>Genomic Encyclopedia of Archaeal and Bacterial Type Strains, Phase II (KMG-II): from individual species to whole genera.</title>
        <authorList>
            <person name="Goeker M."/>
        </authorList>
    </citation>
    <scope>NUCLEOTIDE SEQUENCE [LARGE SCALE GENOMIC DNA]</scope>
    <source>
        <strain evidence="3 4">DSM 24323</strain>
    </source>
</reference>
<dbReference type="EMBL" id="SOAW01000001">
    <property type="protein sequence ID" value="TDT34070.1"/>
    <property type="molecule type" value="Genomic_DNA"/>
</dbReference>
<keyword evidence="4" id="KW-1185">Reference proteome</keyword>
<name>A0A4R7J981_9ACTN</name>
<dbReference type="RefSeq" id="WP_133754491.1">
    <property type="nucleotide sequence ID" value="NZ_SOAW01000001.1"/>
</dbReference>
<keyword evidence="2" id="KW-0812">Transmembrane</keyword>
<evidence type="ECO:0000256" key="2">
    <source>
        <dbReference type="SAM" id="Phobius"/>
    </source>
</evidence>
<dbReference type="InterPro" id="IPR022062">
    <property type="entry name" value="DUF3618"/>
</dbReference>
<sequence>MSVPLEYEVTAPGPGAGPTEEDPLSEQNTKASDPRSAEEIESDIAASRARLSADVEEFVDRVQPNRVKERVIGEAKEFASTEFDNAKAQFVEDHKPRWDRIALVGGAVVGSAVFVLVLRAIVAAARNKSGN</sequence>
<gene>
    <name evidence="3" type="ORF">CLV29_1718</name>
</gene>
<evidence type="ECO:0000313" key="4">
    <source>
        <dbReference type="Proteomes" id="UP000295371"/>
    </source>
</evidence>
<dbReference type="Pfam" id="PF12277">
    <property type="entry name" value="DUF3618"/>
    <property type="match status" value="1"/>
</dbReference>
<proteinExistence type="predicted"/>
<feature type="region of interest" description="Disordered" evidence="1">
    <location>
        <begin position="1"/>
        <end position="41"/>
    </location>
</feature>